<sequence>MHVHLVPFHLSILLLAFGLAAGFVDAAVGGGGLIAVPGLLFVGLPPALALGTNKFGGTLGAVTSAVSYAVSGRVHRRMALTLAPLSLAGSVLGALLVHHLPSGFLKPLVLVLLVAVTAYTAIRKDAGRVARYQGLSVRARWLLPPAALGIGFYDGFFGPGTGSFLIMVFLLTGFDFVTASGNAKVLNLASNLGALCTFFALHAVDYAAGAVLAAAMMAGAAAGSQVAIRKGAAYLRPLFIGMTSLLVLHQAWVWWAARG</sequence>
<name>A0A917K976_9BACL</name>
<accession>A0A917K976</accession>
<reference evidence="9" key="1">
    <citation type="journal article" date="2014" name="Int. J. Syst. Evol. Microbiol.">
        <title>Complete genome sequence of Corynebacterium casei LMG S-19264T (=DSM 44701T), isolated from a smear-ripened cheese.</title>
        <authorList>
            <consortium name="US DOE Joint Genome Institute (JGI-PGF)"/>
            <person name="Walter F."/>
            <person name="Albersmeier A."/>
            <person name="Kalinowski J."/>
            <person name="Ruckert C."/>
        </authorList>
    </citation>
    <scope>NUCLEOTIDE SEQUENCE</scope>
    <source>
        <strain evidence="9">JCM 18487</strain>
    </source>
</reference>
<evidence type="ECO:0000256" key="4">
    <source>
        <dbReference type="ARBA" id="ARBA00022475"/>
    </source>
</evidence>
<evidence type="ECO:0000256" key="2">
    <source>
        <dbReference type="ARBA" id="ARBA00009142"/>
    </source>
</evidence>
<evidence type="ECO:0000256" key="7">
    <source>
        <dbReference type="ARBA" id="ARBA00023136"/>
    </source>
</evidence>
<feature type="transmembrane region" description="Helical" evidence="8">
    <location>
        <begin position="234"/>
        <end position="255"/>
    </location>
</feature>
<keyword evidence="3" id="KW-0813">Transport</keyword>
<dbReference type="InterPro" id="IPR002781">
    <property type="entry name" value="TM_pro_TauE-like"/>
</dbReference>
<evidence type="ECO:0000313" key="10">
    <source>
        <dbReference type="Proteomes" id="UP000637695"/>
    </source>
</evidence>
<keyword evidence="4 8" id="KW-1003">Cell membrane</keyword>
<proteinExistence type="inferred from homology"/>
<feature type="transmembrane region" description="Helical" evidence="8">
    <location>
        <begin position="78"/>
        <end position="98"/>
    </location>
</feature>
<dbReference type="GO" id="GO:0005886">
    <property type="term" value="C:plasma membrane"/>
    <property type="evidence" value="ECO:0007669"/>
    <property type="project" value="UniProtKB-SubCell"/>
</dbReference>
<dbReference type="PANTHER" id="PTHR30269:SF0">
    <property type="entry name" value="MEMBRANE TRANSPORTER PROTEIN YFCA-RELATED"/>
    <property type="match status" value="1"/>
</dbReference>
<evidence type="ECO:0000256" key="6">
    <source>
        <dbReference type="ARBA" id="ARBA00022989"/>
    </source>
</evidence>
<dbReference type="EMBL" id="BMOY01000017">
    <property type="protein sequence ID" value="GGJ05457.1"/>
    <property type="molecule type" value="Genomic_DNA"/>
</dbReference>
<protein>
    <recommendedName>
        <fullName evidence="8">Probable membrane transporter protein</fullName>
    </recommendedName>
</protein>
<organism evidence="9 10">
    <name type="scientific">Alicyclobacillus cellulosilyticus</name>
    <dbReference type="NCBI Taxonomy" id="1003997"/>
    <lineage>
        <taxon>Bacteria</taxon>
        <taxon>Bacillati</taxon>
        <taxon>Bacillota</taxon>
        <taxon>Bacilli</taxon>
        <taxon>Bacillales</taxon>
        <taxon>Alicyclobacillaceae</taxon>
        <taxon>Alicyclobacillus</taxon>
    </lineage>
</organism>
<keyword evidence="7 8" id="KW-0472">Membrane</keyword>
<dbReference type="Pfam" id="PF01925">
    <property type="entry name" value="TauE"/>
    <property type="match status" value="1"/>
</dbReference>
<dbReference type="Proteomes" id="UP000637695">
    <property type="component" value="Unassembled WGS sequence"/>
</dbReference>
<dbReference type="AlphaFoldDB" id="A0A917K976"/>
<feature type="transmembrane region" description="Helical" evidence="8">
    <location>
        <begin position="104"/>
        <end position="122"/>
    </location>
</feature>
<evidence type="ECO:0000256" key="8">
    <source>
        <dbReference type="RuleBase" id="RU363041"/>
    </source>
</evidence>
<gene>
    <name evidence="9" type="ORF">GCM10010885_13210</name>
</gene>
<reference evidence="9" key="2">
    <citation type="submission" date="2020-09" db="EMBL/GenBank/DDBJ databases">
        <authorList>
            <person name="Sun Q."/>
            <person name="Ohkuma M."/>
        </authorList>
    </citation>
    <scope>NUCLEOTIDE SEQUENCE</scope>
    <source>
        <strain evidence="9">JCM 18487</strain>
    </source>
</reference>
<comment type="caution">
    <text evidence="9">The sequence shown here is derived from an EMBL/GenBank/DDBJ whole genome shotgun (WGS) entry which is preliminary data.</text>
</comment>
<dbReference type="InterPro" id="IPR052017">
    <property type="entry name" value="TSUP"/>
</dbReference>
<keyword evidence="10" id="KW-1185">Reference proteome</keyword>
<comment type="subcellular location">
    <subcellularLocation>
        <location evidence="1 8">Cell membrane</location>
        <topology evidence="1 8">Multi-pass membrane protein</topology>
    </subcellularLocation>
</comment>
<keyword evidence="6 8" id="KW-1133">Transmembrane helix</keyword>
<feature type="transmembrane region" description="Helical" evidence="8">
    <location>
        <begin position="50"/>
        <end position="71"/>
    </location>
</feature>
<evidence type="ECO:0000256" key="1">
    <source>
        <dbReference type="ARBA" id="ARBA00004651"/>
    </source>
</evidence>
<dbReference type="PANTHER" id="PTHR30269">
    <property type="entry name" value="TRANSMEMBRANE PROTEIN YFCA"/>
    <property type="match status" value="1"/>
</dbReference>
<keyword evidence="5 8" id="KW-0812">Transmembrane</keyword>
<feature type="transmembrane region" description="Helical" evidence="8">
    <location>
        <begin position="142"/>
        <end position="172"/>
    </location>
</feature>
<dbReference type="RefSeq" id="WP_188881934.1">
    <property type="nucleotide sequence ID" value="NZ_BMOY01000017.1"/>
</dbReference>
<evidence type="ECO:0000313" key="9">
    <source>
        <dbReference type="EMBL" id="GGJ05457.1"/>
    </source>
</evidence>
<evidence type="ECO:0000256" key="3">
    <source>
        <dbReference type="ARBA" id="ARBA00022448"/>
    </source>
</evidence>
<evidence type="ECO:0000256" key="5">
    <source>
        <dbReference type="ARBA" id="ARBA00022692"/>
    </source>
</evidence>
<comment type="similarity">
    <text evidence="2 8">Belongs to the 4-toluene sulfonate uptake permease (TSUP) (TC 2.A.102) family.</text>
</comment>
<feature type="transmembrane region" description="Helical" evidence="8">
    <location>
        <begin position="192"/>
        <end position="222"/>
    </location>
</feature>